<feature type="signal peptide" evidence="1">
    <location>
        <begin position="1"/>
        <end position="23"/>
    </location>
</feature>
<protein>
    <submittedName>
        <fullName evidence="3">GDSL-like Lipase/Acylhydrolase</fullName>
    </submittedName>
</protein>
<keyword evidence="1" id="KW-0732">Signal</keyword>
<dbReference type="KEGG" id="mri:Mal4_12380"/>
<dbReference type="InterPro" id="IPR036514">
    <property type="entry name" value="SGNH_hydro_sf"/>
</dbReference>
<evidence type="ECO:0000259" key="2">
    <source>
        <dbReference type="Pfam" id="PF13472"/>
    </source>
</evidence>
<feature type="domain" description="SGNH hydrolase-type esterase" evidence="2">
    <location>
        <begin position="52"/>
        <end position="218"/>
    </location>
</feature>
<keyword evidence="4" id="KW-1185">Reference proteome</keyword>
<organism evidence="3 4">
    <name type="scientific">Maioricimonas rarisocia</name>
    <dbReference type="NCBI Taxonomy" id="2528026"/>
    <lineage>
        <taxon>Bacteria</taxon>
        <taxon>Pseudomonadati</taxon>
        <taxon>Planctomycetota</taxon>
        <taxon>Planctomycetia</taxon>
        <taxon>Planctomycetales</taxon>
        <taxon>Planctomycetaceae</taxon>
        <taxon>Maioricimonas</taxon>
    </lineage>
</organism>
<sequence length="328" mass="36500" precursor="true">MRTPTIPAMTLCLAMLYVSSTLPADLSAADAPLELRDGDRVVLLGGTLIEREQRFGFWETALTRAWPDRDVTFRNLGWSGDTVWSESRGIFDPPAKGYERMLEHVARLKPTVIIVGYGNAEAFAGADGLDRFIAQYGKLLDDLSGTGARFALLGPLPPQRLGSEHPGDGSYGEKVALYANAINELARQRQIPFIPLEMPETEEPLTNNGLHLNALGYHATAPQIVRGLAGAERAEQIKLPPPATPWPVEDHLSAEAREQLEDPADALRHAIIRKNRLYFHRWRPQNITYLFGFRKHEQGQNAPEVAQFEALVREVEGEIARRRSAVQP</sequence>
<gene>
    <name evidence="3" type="ORF">Mal4_12380</name>
</gene>
<dbReference type="CDD" id="cd01834">
    <property type="entry name" value="SGNH_hydrolase_like_2"/>
    <property type="match status" value="1"/>
</dbReference>
<dbReference type="Proteomes" id="UP000320496">
    <property type="component" value="Chromosome"/>
</dbReference>
<dbReference type="InterPro" id="IPR013830">
    <property type="entry name" value="SGNH_hydro"/>
</dbReference>
<evidence type="ECO:0000313" key="4">
    <source>
        <dbReference type="Proteomes" id="UP000320496"/>
    </source>
</evidence>
<name>A0A517Z3D4_9PLAN</name>
<proteinExistence type="predicted"/>
<dbReference type="AlphaFoldDB" id="A0A517Z3D4"/>
<accession>A0A517Z3D4</accession>
<evidence type="ECO:0000256" key="1">
    <source>
        <dbReference type="SAM" id="SignalP"/>
    </source>
</evidence>
<keyword evidence="3" id="KW-0378">Hydrolase</keyword>
<dbReference type="GO" id="GO:0016788">
    <property type="term" value="F:hydrolase activity, acting on ester bonds"/>
    <property type="evidence" value="ECO:0007669"/>
    <property type="project" value="UniProtKB-ARBA"/>
</dbReference>
<dbReference type="Pfam" id="PF13472">
    <property type="entry name" value="Lipase_GDSL_2"/>
    <property type="match status" value="1"/>
</dbReference>
<dbReference type="SUPFAM" id="SSF52266">
    <property type="entry name" value="SGNH hydrolase"/>
    <property type="match status" value="1"/>
</dbReference>
<evidence type="ECO:0000313" key="3">
    <source>
        <dbReference type="EMBL" id="QDU36937.1"/>
    </source>
</evidence>
<feature type="chain" id="PRO_5021858322" evidence="1">
    <location>
        <begin position="24"/>
        <end position="328"/>
    </location>
</feature>
<dbReference type="Gene3D" id="3.40.50.1110">
    <property type="entry name" value="SGNH hydrolase"/>
    <property type="match status" value="1"/>
</dbReference>
<dbReference type="EMBL" id="CP036275">
    <property type="protein sequence ID" value="QDU36937.1"/>
    <property type="molecule type" value="Genomic_DNA"/>
</dbReference>
<dbReference type="OrthoDB" id="213326at2"/>
<reference evidence="3 4" key="1">
    <citation type="submission" date="2019-02" db="EMBL/GenBank/DDBJ databases">
        <title>Deep-cultivation of Planctomycetes and their phenomic and genomic characterization uncovers novel biology.</title>
        <authorList>
            <person name="Wiegand S."/>
            <person name="Jogler M."/>
            <person name="Boedeker C."/>
            <person name="Pinto D."/>
            <person name="Vollmers J."/>
            <person name="Rivas-Marin E."/>
            <person name="Kohn T."/>
            <person name="Peeters S.H."/>
            <person name="Heuer A."/>
            <person name="Rast P."/>
            <person name="Oberbeckmann S."/>
            <person name="Bunk B."/>
            <person name="Jeske O."/>
            <person name="Meyerdierks A."/>
            <person name="Storesund J.E."/>
            <person name="Kallscheuer N."/>
            <person name="Luecker S."/>
            <person name="Lage O.M."/>
            <person name="Pohl T."/>
            <person name="Merkel B.J."/>
            <person name="Hornburger P."/>
            <person name="Mueller R.-W."/>
            <person name="Bruemmer F."/>
            <person name="Labrenz M."/>
            <person name="Spormann A.M."/>
            <person name="Op den Camp H."/>
            <person name="Overmann J."/>
            <person name="Amann R."/>
            <person name="Jetten M.S.M."/>
            <person name="Mascher T."/>
            <person name="Medema M.H."/>
            <person name="Devos D.P."/>
            <person name="Kaster A.-K."/>
            <person name="Ovreas L."/>
            <person name="Rohde M."/>
            <person name="Galperin M.Y."/>
            <person name="Jogler C."/>
        </authorList>
    </citation>
    <scope>NUCLEOTIDE SEQUENCE [LARGE SCALE GENOMIC DNA]</scope>
    <source>
        <strain evidence="3 4">Mal4</strain>
    </source>
</reference>